<dbReference type="Gene3D" id="3.30.457.10">
    <property type="entry name" value="Copper amine oxidase-like, N-terminal domain"/>
    <property type="match status" value="1"/>
</dbReference>
<dbReference type="STRING" id="1178515.SY83_04800"/>
<dbReference type="KEGG" id="pswu:SY83_04800"/>
<dbReference type="PANTHER" id="PTHR23084">
    <property type="entry name" value="PHOSPHATIDYLINOSITOL-4-PHOSPHATE 5-KINASE RELATED"/>
    <property type="match status" value="1"/>
</dbReference>
<keyword evidence="4" id="KW-1185">Reference proteome</keyword>
<evidence type="ECO:0000256" key="1">
    <source>
        <dbReference type="SAM" id="SignalP"/>
    </source>
</evidence>
<name>A0A172TFE3_9BACL</name>
<dbReference type="Proteomes" id="UP000076927">
    <property type="component" value="Chromosome"/>
</dbReference>
<evidence type="ECO:0000259" key="2">
    <source>
        <dbReference type="Pfam" id="PF07833"/>
    </source>
</evidence>
<gene>
    <name evidence="3" type="ORF">SY83_04800</name>
</gene>
<dbReference type="SUPFAM" id="SSF82185">
    <property type="entry name" value="Histone H3 K4-specific methyltransferase SET7/9 N-terminal domain"/>
    <property type="match status" value="2"/>
</dbReference>
<dbReference type="PANTHER" id="PTHR23084:SF263">
    <property type="entry name" value="MORN REPEAT-CONTAINING PROTEIN 1"/>
    <property type="match status" value="1"/>
</dbReference>
<evidence type="ECO:0000313" key="4">
    <source>
        <dbReference type="Proteomes" id="UP000076927"/>
    </source>
</evidence>
<dbReference type="SUPFAM" id="SSF69304">
    <property type="entry name" value="Tricorn protease N-terminal domain"/>
    <property type="match status" value="1"/>
</dbReference>
<dbReference type="EMBL" id="CP011388">
    <property type="protein sequence ID" value="ANE45730.1"/>
    <property type="molecule type" value="Genomic_DNA"/>
</dbReference>
<feature type="chain" id="PRO_5008000717" description="Copper amine oxidase-like N-terminal domain-containing protein" evidence="1">
    <location>
        <begin position="23"/>
        <end position="626"/>
    </location>
</feature>
<reference evidence="3 4" key="1">
    <citation type="submission" date="2015-01" db="EMBL/GenBank/DDBJ databases">
        <title>Paenibacillus swuensis/DY6/whole genome sequencing.</title>
        <authorList>
            <person name="Kim M.K."/>
            <person name="Srinivasan S."/>
            <person name="Lee J.-J."/>
        </authorList>
    </citation>
    <scope>NUCLEOTIDE SEQUENCE [LARGE SCALE GENOMIC DNA]</scope>
    <source>
        <strain evidence="3 4">DY6</strain>
    </source>
</reference>
<proteinExistence type="predicted"/>
<organism evidence="3 4">
    <name type="scientific">Paenibacillus swuensis</name>
    <dbReference type="NCBI Taxonomy" id="1178515"/>
    <lineage>
        <taxon>Bacteria</taxon>
        <taxon>Bacillati</taxon>
        <taxon>Bacillota</taxon>
        <taxon>Bacilli</taxon>
        <taxon>Bacillales</taxon>
        <taxon>Paenibacillaceae</taxon>
        <taxon>Paenibacillus</taxon>
    </lineage>
</organism>
<evidence type="ECO:0000313" key="3">
    <source>
        <dbReference type="EMBL" id="ANE45730.1"/>
    </source>
</evidence>
<keyword evidence="1" id="KW-0732">Signal</keyword>
<sequence>MKKWLMLLLLVAFMTPVTSVLAETNQRVYSFKDEITTVNIPMKSISSYRLLDNYIAYEKMEDNTTHIYVTNLNTGEINKLTSVKSFKGIPVLSQTPQGIMVLWSEQRGSEQGNLFAYDIKSQTTKSLLKGTFSQLTADGSLIAWTNMDTGNIHTYDIVSGVNETIAKGSYPQIKKGIIVYRNDQGQLTVYLSQTKETKLIMSSHIESFAFTGRYILVRERINQTNSFQLYDLQDFRQFGNNLNADEKVHKTYLYADDSFGVWVKETASGNAEVTGADLIFRGVFPIAMKPTPARNILGIQKDVLYFLDAKDNLVKRTIMPPSNRTVRDAEPISVMINGKIADLHHPSLLINENYYVDAAAVLEQLGYKVNWDKGINQLRAEGNGKSVVITADQNSIMAGSDRIPLESSPVVRSEVLYIPIEVINRMGDKKVSVNKDKSTKVNTIYIRPYDTADTLYFENGRIKYKGQLANGIRQGTGASYNEENGGRDYNGEWLADKMHGEGIMYSWSGKSIFFKGKMENGLQLEGIEYYPGTQTPRFEGKYRRGLPWEGRGLNLFPDGTAFAYHLKSGAKNGNAVLYNSDGTINRLLVYKNDIAIQGTFYKNGKVVYKGITDEYGEPISKVNVKK</sequence>
<dbReference type="InterPro" id="IPR012854">
    <property type="entry name" value="Cu_amine_oxidase-like_N"/>
</dbReference>
<dbReference type="PATRIC" id="fig|1178515.4.peg.972"/>
<dbReference type="Pfam" id="PF07833">
    <property type="entry name" value="Cu_amine_oxidN1"/>
    <property type="match status" value="1"/>
</dbReference>
<dbReference type="Gene3D" id="2.120.10.30">
    <property type="entry name" value="TolB, C-terminal domain"/>
    <property type="match status" value="1"/>
</dbReference>
<dbReference type="InterPro" id="IPR011042">
    <property type="entry name" value="6-blade_b-propeller_TolB-like"/>
</dbReference>
<dbReference type="OrthoDB" id="38457at2"/>
<dbReference type="SUPFAM" id="SSF55383">
    <property type="entry name" value="Copper amine oxidase, domain N"/>
    <property type="match status" value="1"/>
</dbReference>
<dbReference type="AlphaFoldDB" id="A0A172TFE3"/>
<dbReference type="Gene3D" id="2.20.110.10">
    <property type="entry name" value="Histone H3 K4-specific methyltransferase SET7/9 N-terminal domain"/>
    <property type="match status" value="1"/>
</dbReference>
<feature type="domain" description="Copper amine oxidase-like N-terminal" evidence="2">
    <location>
        <begin position="336"/>
        <end position="439"/>
    </location>
</feature>
<feature type="signal peptide" evidence="1">
    <location>
        <begin position="1"/>
        <end position="22"/>
    </location>
</feature>
<dbReference type="InterPro" id="IPR036582">
    <property type="entry name" value="Mao_N_sf"/>
</dbReference>
<protein>
    <recommendedName>
        <fullName evidence="2">Copper amine oxidase-like N-terminal domain-containing protein</fullName>
    </recommendedName>
</protein>
<accession>A0A172TFE3</accession>